<name>A0AAT9FPS3_9BACT</name>
<dbReference type="Gene3D" id="2.120.10.30">
    <property type="entry name" value="TolB, C-terminal domain"/>
    <property type="match status" value="1"/>
</dbReference>
<dbReference type="GO" id="GO:0020037">
    <property type="term" value="F:heme binding"/>
    <property type="evidence" value="ECO:0007669"/>
    <property type="project" value="InterPro"/>
</dbReference>
<dbReference type="InterPro" id="IPR009056">
    <property type="entry name" value="Cyt_c-like_dom"/>
</dbReference>
<evidence type="ECO:0000313" key="7">
    <source>
        <dbReference type="EMBL" id="BDS07940.1"/>
    </source>
</evidence>
<dbReference type="EMBL" id="AP026866">
    <property type="protein sequence ID" value="BDS07940.1"/>
    <property type="molecule type" value="Genomic_DNA"/>
</dbReference>
<keyword evidence="1 4" id="KW-0349">Heme</keyword>
<feature type="signal peptide" evidence="5">
    <location>
        <begin position="1"/>
        <end position="22"/>
    </location>
</feature>
<feature type="domain" description="Cytochrome c" evidence="6">
    <location>
        <begin position="629"/>
        <end position="725"/>
    </location>
</feature>
<dbReference type="SUPFAM" id="SSF46626">
    <property type="entry name" value="Cytochrome c"/>
    <property type="match status" value="1"/>
</dbReference>
<keyword evidence="3 4" id="KW-0408">Iron</keyword>
<dbReference type="Pfam" id="PF23500">
    <property type="entry name" value="DUF7133"/>
    <property type="match status" value="1"/>
</dbReference>
<evidence type="ECO:0000256" key="4">
    <source>
        <dbReference type="PROSITE-ProRule" id="PRU00433"/>
    </source>
</evidence>
<dbReference type="SUPFAM" id="SSF48371">
    <property type="entry name" value="ARM repeat"/>
    <property type="match status" value="1"/>
</dbReference>
<dbReference type="GO" id="GO:0046872">
    <property type="term" value="F:metal ion binding"/>
    <property type="evidence" value="ECO:0007669"/>
    <property type="project" value="UniProtKB-KW"/>
</dbReference>
<dbReference type="InterPro" id="IPR011989">
    <property type="entry name" value="ARM-like"/>
</dbReference>
<gene>
    <name evidence="7" type="ORF">NT6N_29800</name>
</gene>
<evidence type="ECO:0000256" key="3">
    <source>
        <dbReference type="ARBA" id="ARBA00023004"/>
    </source>
</evidence>
<dbReference type="InterPro" id="IPR036909">
    <property type="entry name" value="Cyt_c-like_dom_sf"/>
</dbReference>
<dbReference type="Gene3D" id="1.25.10.10">
    <property type="entry name" value="Leucine-rich Repeat Variant"/>
    <property type="match status" value="1"/>
</dbReference>
<evidence type="ECO:0000256" key="5">
    <source>
        <dbReference type="SAM" id="SignalP"/>
    </source>
</evidence>
<dbReference type="AlphaFoldDB" id="A0AAT9FPS3"/>
<dbReference type="Pfam" id="PF00034">
    <property type="entry name" value="Cytochrom_C"/>
    <property type="match status" value="1"/>
</dbReference>
<keyword evidence="2 4" id="KW-0479">Metal-binding</keyword>
<evidence type="ECO:0000256" key="2">
    <source>
        <dbReference type="ARBA" id="ARBA00022723"/>
    </source>
</evidence>
<dbReference type="KEGG" id="osu:NT6N_29800"/>
<feature type="chain" id="PRO_5043882650" description="Cytochrome c domain-containing protein" evidence="5">
    <location>
        <begin position="23"/>
        <end position="757"/>
    </location>
</feature>
<proteinExistence type="predicted"/>
<dbReference type="PANTHER" id="PTHR33546:SF1">
    <property type="entry name" value="LARGE, MULTIFUNCTIONAL SECRETED PROTEIN"/>
    <property type="match status" value="1"/>
</dbReference>
<dbReference type="InterPro" id="IPR011042">
    <property type="entry name" value="6-blade_b-propeller_TolB-like"/>
</dbReference>
<keyword evidence="5" id="KW-0732">Signal</keyword>
<evidence type="ECO:0000256" key="1">
    <source>
        <dbReference type="ARBA" id="ARBA00022617"/>
    </source>
</evidence>
<sequence>MRKHTTGHILIAASLATASLFAQEGDRKGHKMIDPIDINKIPPSPYLDLKDALKTFKIAPGFTIEPVATGTDVDLSIALAFDANGRAWSCEMRSYMPDMDGNGEQTPNGRIRVLEDTNGDGKIDKTTTFLDGLVLPRAVAVTSDGCLYTSKDTLYFIKREGLKPVGEPIVVDTTYAQGGNPEHKANGLIYGHDNWYYNAKSDRRYRRINGKWVMQKTNNRGQWGITKDNAGHLYHNNNSTLLIGDVFTPMFLRGNPYYTPKAQTSTRVGSNRTFPIHMTPGVNRGYMKGTLDKDIKLVNATAACGVLVYRGDNFPKEAQNMAFICEPAGDLIKAIEIKKDQWGRPSGSHPYKDKEFLASTDEWFLPCNLYTAPDGTLWVVDMYFGLLQHKTYMTTYLRKQYTSRKLDQPKPSTGRIYRIRYSKNPASPVPRMEGLTPSRLIEFLSHANGTTRDTAQRLIVESGDPSVADALTNLASDSSKPLGQIHAMWTLEGLGKLTPAALLPALKSKNTDLVNTALDIIATRRMNDKALQEVIAKLSNNSRTIHSQIRAMAAAGLAEQALKLTSENLKAPWIRETFISGLGTDAAHFKSEIKDGKLAGLLKAAAQAVHKSGVVKKPDGSHLSGEALASFKRGKEVYITKAACFGCHGEDGEGLQNLGPPLDQSEWVTGDVTRLTKVLLHGLTGPIKVNGKKYSPPLAMPGLNANTAITDQDLADVMTYVRNCWENKASVVDAAAVTKTRAATKDQEQPYTSKELE</sequence>
<dbReference type="GO" id="GO:0009055">
    <property type="term" value="F:electron transfer activity"/>
    <property type="evidence" value="ECO:0007669"/>
    <property type="project" value="InterPro"/>
</dbReference>
<dbReference type="PROSITE" id="PS51007">
    <property type="entry name" value="CYTC"/>
    <property type="match status" value="1"/>
</dbReference>
<organism evidence="7">
    <name type="scientific">Oceaniferula spumae</name>
    <dbReference type="NCBI Taxonomy" id="2979115"/>
    <lineage>
        <taxon>Bacteria</taxon>
        <taxon>Pseudomonadati</taxon>
        <taxon>Verrucomicrobiota</taxon>
        <taxon>Verrucomicrobiia</taxon>
        <taxon>Verrucomicrobiales</taxon>
        <taxon>Verrucomicrobiaceae</taxon>
        <taxon>Oceaniferula</taxon>
    </lineage>
</organism>
<dbReference type="InterPro" id="IPR016024">
    <property type="entry name" value="ARM-type_fold"/>
</dbReference>
<evidence type="ECO:0000259" key="6">
    <source>
        <dbReference type="PROSITE" id="PS51007"/>
    </source>
</evidence>
<dbReference type="InterPro" id="IPR055557">
    <property type="entry name" value="DUF7133"/>
</dbReference>
<protein>
    <recommendedName>
        <fullName evidence="6">Cytochrome c domain-containing protein</fullName>
    </recommendedName>
</protein>
<dbReference type="Gene3D" id="1.10.760.10">
    <property type="entry name" value="Cytochrome c-like domain"/>
    <property type="match status" value="1"/>
</dbReference>
<accession>A0AAT9FPS3</accession>
<dbReference type="SUPFAM" id="SSF63829">
    <property type="entry name" value="Calcium-dependent phosphotriesterase"/>
    <property type="match status" value="1"/>
</dbReference>
<dbReference type="PANTHER" id="PTHR33546">
    <property type="entry name" value="LARGE, MULTIFUNCTIONAL SECRETED PROTEIN-RELATED"/>
    <property type="match status" value="1"/>
</dbReference>
<reference evidence="7" key="1">
    <citation type="submission" date="2024-07" db="EMBL/GenBank/DDBJ databases">
        <title>Complete genome sequence of Verrucomicrobiaceae bacterium NT6N.</title>
        <authorList>
            <person name="Huang C."/>
            <person name="Takami H."/>
            <person name="Hamasaki K."/>
        </authorList>
    </citation>
    <scope>NUCLEOTIDE SEQUENCE</scope>
    <source>
        <strain evidence="7">NT6N</strain>
    </source>
</reference>